<name>A0A4Y6UIH3_9PROT</name>
<evidence type="ECO:0000313" key="1">
    <source>
        <dbReference type="EMBL" id="QDH17342.1"/>
    </source>
</evidence>
<reference evidence="1 2" key="1">
    <citation type="submission" date="2019-03" db="EMBL/GenBank/DDBJ databases">
        <title>The complete genome sequence of Swingsia samuiensis NBRC107927(T).</title>
        <authorList>
            <person name="Chua K.-O."/>
            <person name="Chan K.-G."/>
            <person name="See-Too W.-S."/>
        </authorList>
    </citation>
    <scope>NUCLEOTIDE SEQUENCE [LARGE SCALE GENOMIC DNA]</scope>
    <source>
        <strain evidence="1 2">AH83</strain>
    </source>
</reference>
<gene>
    <name evidence="1" type="ORF">E3D00_07040</name>
</gene>
<protein>
    <submittedName>
        <fullName evidence="1">Uncharacterized protein</fullName>
    </submittedName>
</protein>
<evidence type="ECO:0000313" key="2">
    <source>
        <dbReference type="Proteomes" id="UP000316313"/>
    </source>
</evidence>
<dbReference type="KEGG" id="ssam:E3D00_07040"/>
<dbReference type="AlphaFoldDB" id="A0A4Y6UIH3"/>
<sequence length="197" mass="22387">MSSEILIRRYIMPRTPLFLSDLCCCERLALWSVRCLINRYRLPFCAETRTTDGMYPMSFRSVLDAAERSFSYAEAYLKENGQIKLNVNPPGAQNLTEVEERFIQVIQIVQNQGYQEAFAVLDGIYPDHTLQGYLVAALALVADCMSGIGHWLPLPERKSTGAGALSSLVRWRDTRPEDVRVLWPRESSLKADAQVMH</sequence>
<keyword evidence="2" id="KW-1185">Reference proteome</keyword>
<dbReference type="EMBL" id="CP038141">
    <property type="protein sequence ID" value="QDH17342.1"/>
    <property type="molecule type" value="Genomic_DNA"/>
</dbReference>
<dbReference type="OrthoDB" id="7274964at2"/>
<organism evidence="1 2">
    <name type="scientific">Swingsia samuiensis</name>
    <dbReference type="NCBI Taxonomy" id="1293412"/>
    <lineage>
        <taxon>Bacteria</taxon>
        <taxon>Pseudomonadati</taxon>
        <taxon>Pseudomonadota</taxon>
        <taxon>Alphaproteobacteria</taxon>
        <taxon>Acetobacterales</taxon>
        <taxon>Acetobacteraceae</taxon>
        <taxon>Swingsia</taxon>
    </lineage>
</organism>
<dbReference type="Proteomes" id="UP000316313">
    <property type="component" value="Chromosome"/>
</dbReference>
<accession>A0A4Y6UIH3</accession>
<proteinExistence type="predicted"/>